<reference evidence="4" key="1">
    <citation type="submission" date="2021-02" db="EMBL/GenBank/DDBJ databases">
        <title>Psilocybe cubensis genome.</title>
        <authorList>
            <person name="Mckernan K.J."/>
            <person name="Crawford S."/>
            <person name="Trippe A."/>
            <person name="Kane L.T."/>
            <person name="Mclaughlin S."/>
        </authorList>
    </citation>
    <scope>NUCLEOTIDE SEQUENCE [LARGE SCALE GENOMIC DNA]</scope>
    <source>
        <strain evidence="4">MGC-MH-2018</strain>
    </source>
</reference>
<dbReference type="AlphaFoldDB" id="A0A8H7XQ67"/>
<keyword evidence="2" id="KW-1133">Transmembrane helix</keyword>
<name>A0A8H7XQ67_PSICU</name>
<keyword evidence="3" id="KW-0732">Signal</keyword>
<proteinExistence type="predicted"/>
<feature type="signal peptide" evidence="3">
    <location>
        <begin position="1"/>
        <end position="27"/>
    </location>
</feature>
<evidence type="ECO:0000313" key="4">
    <source>
        <dbReference type="EMBL" id="KAG5164026.1"/>
    </source>
</evidence>
<evidence type="ECO:0000256" key="3">
    <source>
        <dbReference type="SAM" id="SignalP"/>
    </source>
</evidence>
<feature type="compositionally biased region" description="Polar residues" evidence="1">
    <location>
        <begin position="336"/>
        <end position="357"/>
    </location>
</feature>
<comment type="caution">
    <text evidence="4">The sequence shown here is derived from an EMBL/GenBank/DDBJ whole genome shotgun (WGS) entry which is preliminary data.</text>
</comment>
<keyword evidence="2" id="KW-0812">Transmembrane</keyword>
<keyword evidence="2" id="KW-0472">Membrane</keyword>
<feature type="transmembrane region" description="Helical" evidence="2">
    <location>
        <begin position="275"/>
        <end position="296"/>
    </location>
</feature>
<gene>
    <name evidence="4" type="ORF">JR316_011223</name>
</gene>
<feature type="region of interest" description="Disordered" evidence="1">
    <location>
        <begin position="336"/>
        <end position="358"/>
    </location>
</feature>
<protein>
    <submittedName>
        <fullName evidence="4">Uncharacterized protein</fullName>
    </submittedName>
</protein>
<dbReference type="EMBL" id="JAFIQS010000013">
    <property type="protein sequence ID" value="KAG5164026.1"/>
    <property type="molecule type" value="Genomic_DNA"/>
</dbReference>
<organism evidence="4">
    <name type="scientific">Psilocybe cubensis</name>
    <name type="common">Psychedelic mushroom</name>
    <name type="synonym">Stropharia cubensis</name>
    <dbReference type="NCBI Taxonomy" id="181762"/>
    <lineage>
        <taxon>Eukaryota</taxon>
        <taxon>Fungi</taxon>
        <taxon>Dikarya</taxon>
        <taxon>Basidiomycota</taxon>
        <taxon>Agaricomycotina</taxon>
        <taxon>Agaricomycetes</taxon>
        <taxon>Agaricomycetidae</taxon>
        <taxon>Agaricales</taxon>
        <taxon>Agaricineae</taxon>
        <taxon>Strophariaceae</taxon>
        <taxon>Psilocybe</taxon>
    </lineage>
</organism>
<feature type="region of interest" description="Disordered" evidence="1">
    <location>
        <begin position="404"/>
        <end position="423"/>
    </location>
</feature>
<feature type="chain" id="PRO_5034662347" evidence="3">
    <location>
        <begin position="28"/>
        <end position="489"/>
    </location>
</feature>
<accession>A0A8H7XQ67</accession>
<sequence length="489" mass="52227">MPQKRLILPFQLLTLVGLLSLPLASLAQSSGIFQWKLKDSMLPDLIPSCAVLPIVVRPFDTNTPSITGVPPYYMLSFELDGTPQRTFIGTDDNNLNWQVTHAPGSKLVLSVVDSTGGAGGITSKVIGVIAGNSTQCVVPSPAGQSFTVTANVTDLAVLTTCQPWGLTIKGGVSPYNVTLVQLNSPVTTNITMPNGLDRFTYINRNNPDSLLIAGVSDFTGSWAFGTPSVNTNGTFPDDTSCPGLVSSSGISSLIQQQLDAENRGLHAAKPKQTTIVGVVVTLLLLLVIGIAGLAFWHRRRRQKEEQAELAEAKATQFVDPPPEVKMLSINNYLAQEQKRNPNQSRGQTNRNRGQPTPASRKALVLAELRNIEPSGSSSQRERSSSMQGTHDFTMGLLASVSGVLDPVGSTGGPTGSRSGNVRSNSGFARFLASSNRQSLNMLESNVLAGRSPESDFHDSALRRGIEVFQHRDGGVARISLPPPYADTTL</sequence>
<evidence type="ECO:0000256" key="1">
    <source>
        <dbReference type="SAM" id="MobiDB-lite"/>
    </source>
</evidence>
<evidence type="ECO:0000256" key="2">
    <source>
        <dbReference type="SAM" id="Phobius"/>
    </source>
</evidence>